<feature type="compositionally biased region" description="Pro residues" evidence="1">
    <location>
        <begin position="17"/>
        <end position="27"/>
    </location>
</feature>
<comment type="caution">
    <text evidence="2">The sequence shown here is derived from an EMBL/GenBank/DDBJ whole genome shotgun (WGS) entry which is preliminary data.</text>
</comment>
<feature type="region of interest" description="Disordered" evidence="1">
    <location>
        <begin position="1"/>
        <end position="60"/>
    </location>
</feature>
<proteinExistence type="predicted"/>
<evidence type="ECO:0000256" key="1">
    <source>
        <dbReference type="SAM" id="MobiDB-lite"/>
    </source>
</evidence>
<gene>
    <name evidence="2" type="ORF">OPV22_034918</name>
</gene>
<name>A0AAV8PSW5_ENSVE</name>
<reference evidence="2 3" key="1">
    <citation type="submission" date="2022-12" db="EMBL/GenBank/DDBJ databases">
        <title>Chromosome-scale assembly of the Ensete ventricosum genome.</title>
        <authorList>
            <person name="Dussert Y."/>
            <person name="Stocks J."/>
            <person name="Wendawek A."/>
            <person name="Woldeyes F."/>
            <person name="Nichols R.A."/>
            <person name="Borrell J.S."/>
        </authorList>
    </citation>
    <scope>NUCLEOTIDE SEQUENCE [LARGE SCALE GENOMIC DNA]</scope>
    <source>
        <strain evidence="3">cv. Maze</strain>
        <tissue evidence="2">Seeds</tissue>
    </source>
</reference>
<protein>
    <submittedName>
        <fullName evidence="2">Uncharacterized protein</fullName>
    </submittedName>
</protein>
<feature type="compositionally biased region" description="Low complexity" evidence="1">
    <location>
        <begin position="47"/>
        <end position="57"/>
    </location>
</feature>
<organism evidence="2 3">
    <name type="scientific">Ensete ventricosum</name>
    <name type="common">Abyssinian banana</name>
    <name type="synonym">Musa ensete</name>
    <dbReference type="NCBI Taxonomy" id="4639"/>
    <lineage>
        <taxon>Eukaryota</taxon>
        <taxon>Viridiplantae</taxon>
        <taxon>Streptophyta</taxon>
        <taxon>Embryophyta</taxon>
        <taxon>Tracheophyta</taxon>
        <taxon>Spermatophyta</taxon>
        <taxon>Magnoliopsida</taxon>
        <taxon>Liliopsida</taxon>
        <taxon>Zingiberales</taxon>
        <taxon>Musaceae</taxon>
        <taxon>Ensete</taxon>
    </lineage>
</organism>
<accession>A0AAV8PSW5</accession>
<sequence>MLGGAPGHLHYPSGPTLFPPPPPPLDPPLDGQSSAGPPPSRSRSRSRAATPSSPRVSVTGCPGWVTDSADLFPRRIRVYHVLYRI</sequence>
<dbReference type="Proteomes" id="UP001222027">
    <property type="component" value="Unassembled WGS sequence"/>
</dbReference>
<evidence type="ECO:0000313" key="3">
    <source>
        <dbReference type="Proteomes" id="UP001222027"/>
    </source>
</evidence>
<keyword evidence="3" id="KW-1185">Reference proteome</keyword>
<dbReference type="AlphaFoldDB" id="A0AAV8PSW5"/>
<evidence type="ECO:0000313" key="2">
    <source>
        <dbReference type="EMBL" id="KAJ8456002.1"/>
    </source>
</evidence>
<dbReference type="EMBL" id="JAQQAF010000016">
    <property type="protein sequence ID" value="KAJ8456002.1"/>
    <property type="molecule type" value="Genomic_DNA"/>
</dbReference>